<feature type="coiled-coil region" evidence="3">
    <location>
        <begin position="378"/>
        <end position="405"/>
    </location>
</feature>
<dbReference type="PROSITE" id="PS51737">
    <property type="entry name" value="RECOMBINASE_DNA_BIND"/>
    <property type="match status" value="1"/>
</dbReference>
<proteinExistence type="predicted"/>
<sequence length="608" mass="68488">MIVAHFYDIESGRKDLSARGLGRGHERFAIPVPRDGGIQDLLAEAARPDRRFNAVICESIDRIARRTYIGTQIENRLEQLGVLLLCADEPIILNGKRASQILTRRVKQGVAEWYVLELLEKSWGGFEAHTEQGYNVGKPCYGYAADKIPHPVPARRAEGRTKHRLVPDPVCGPVVTHIFALRVVERLAYREIAERLNRDLDRYPPPTPVDPDRALGRWTGSSIREVLINPKYTGYMVWNRRATKKGGSCNPPELWVWSSQPAHEPLVTRETFLAAQKVAAQKERSRSAAGVNSAHPQAVRSYPLRSYVFCAACRRRMFGKTRIPYSYYACVPAYGHRPEGHPPAIYVREDRLMDGVSDFFARRIFGSARWHYLDHALADGTNRAMDEYQAKADALRRAIADIDSRRARLVRTLETTDDPIGDLVQDIHARAARLAEERAAKHRELGDLQQVQPVRSVPELLDVIPVGTADLALLPEVVLRRLFDAFRLEIHFDKPTNTATCRVTITGDTLQAIRQVTATALQRVEEGAAEELPICAVPPARYGANLRRLYLRLLGIGWWSRAVSTWSRGARSDHLSPLRGRTLDPVDDNRFGAAAGRDRRRCFLPAHA</sequence>
<evidence type="ECO:0000256" key="1">
    <source>
        <dbReference type="ARBA" id="ARBA00023125"/>
    </source>
</evidence>
<dbReference type="InterPro" id="IPR036162">
    <property type="entry name" value="Resolvase-like_N_sf"/>
</dbReference>
<dbReference type="EMBL" id="POUA01000196">
    <property type="protein sequence ID" value="PZG39893.1"/>
    <property type="molecule type" value="Genomic_DNA"/>
</dbReference>
<dbReference type="GO" id="GO:0003677">
    <property type="term" value="F:DNA binding"/>
    <property type="evidence" value="ECO:0007669"/>
    <property type="project" value="UniProtKB-KW"/>
</dbReference>
<evidence type="ECO:0000256" key="3">
    <source>
        <dbReference type="SAM" id="Coils"/>
    </source>
</evidence>
<dbReference type="PANTHER" id="PTHR30461">
    <property type="entry name" value="DNA-INVERTASE FROM LAMBDOID PROPHAGE"/>
    <property type="match status" value="1"/>
</dbReference>
<keyword evidence="6" id="KW-1185">Reference proteome</keyword>
<dbReference type="InterPro" id="IPR006119">
    <property type="entry name" value="Resolv_N"/>
</dbReference>
<dbReference type="Pfam" id="PF07508">
    <property type="entry name" value="Recombinase"/>
    <property type="match status" value="1"/>
</dbReference>
<dbReference type="Gene3D" id="3.90.1750.20">
    <property type="entry name" value="Putative Large Serine Recombinase, Chain B, Domain 2"/>
    <property type="match status" value="1"/>
</dbReference>
<evidence type="ECO:0000256" key="2">
    <source>
        <dbReference type="ARBA" id="ARBA00023172"/>
    </source>
</evidence>
<dbReference type="Pfam" id="PF00239">
    <property type="entry name" value="Resolvase"/>
    <property type="match status" value="1"/>
</dbReference>
<comment type="caution">
    <text evidence="5">The sequence shown here is derived from an EMBL/GenBank/DDBJ whole genome shotgun (WGS) entry which is preliminary data.</text>
</comment>
<evidence type="ECO:0000259" key="4">
    <source>
        <dbReference type="PROSITE" id="PS51737"/>
    </source>
</evidence>
<keyword evidence="3" id="KW-0175">Coiled coil</keyword>
<keyword evidence="2" id="KW-0233">DNA recombination</keyword>
<reference evidence="5 6" key="1">
    <citation type="submission" date="2018-01" db="EMBL/GenBank/DDBJ databases">
        <title>Draft genome sequence of Sphaerisporangium sp. 7K107.</title>
        <authorList>
            <person name="Sahin N."/>
            <person name="Saygin H."/>
            <person name="Ay H."/>
        </authorList>
    </citation>
    <scope>NUCLEOTIDE SEQUENCE [LARGE SCALE GENOMIC DNA]</scope>
    <source>
        <strain evidence="5 6">7K107</strain>
    </source>
</reference>
<keyword evidence="1" id="KW-0238">DNA-binding</keyword>
<dbReference type="InterPro" id="IPR050639">
    <property type="entry name" value="SSR_resolvase"/>
</dbReference>
<feature type="domain" description="Recombinase" evidence="4">
    <location>
        <begin position="153"/>
        <end position="285"/>
    </location>
</feature>
<dbReference type="InterPro" id="IPR011109">
    <property type="entry name" value="DNA_bind_recombinase_dom"/>
</dbReference>
<gene>
    <name evidence="5" type="ORF">C1I98_22965</name>
</gene>
<dbReference type="GO" id="GO:0000150">
    <property type="term" value="F:DNA strand exchange activity"/>
    <property type="evidence" value="ECO:0007669"/>
    <property type="project" value="InterPro"/>
</dbReference>
<dbReference type="AlphaFoldDB" id="A0A2W2FVS1"/>
<evidence type="ECO:0000313" key="6">
    <source>
        <dbReference type="Proteomes" id="UP000248544"/>
    </source>
</evidence>
<dbReference type="Gene3D" id="3.40.50.1390">
    <property type="entry name" value="Resolvase, N-terminal catalytic domain"/>
    <property type="match status" value="1"/>
</dbReference>
<accession>A0A2W2FVS1</accession>
<evidence type="ECO:0000313" key="5">
    <source>
        <dbReference type="EMBL" id="PZG39893.1"/>
    </source>
</evidence>
<name>A0A2W2FVS1_9ACTN</name>
<dbReference type="SUPFAM" id="SSF53041">
    <property type="entry name" value="Resolvase-like"/>
    <property type="match status" value="1"/>
</dbReference>
<dbReference type="Proteomes" id="UP000248544">
    <property type="component" value="Unassembled WGS sequence"/>
</dbReference>
<organism evidence="5 6">
    <name type="scientific">Spongiactinospora gelatinilytica</name>
    <dbReference type="NCBI Taxonomy" id="2666298"/>
    <lineage>
        <taxon>Bacteria</taxon>
        <taxon>Bacillati</taxon>
        <taxon>Actinomycetota</taxon>
        <taxon>Actinomycetes</taxon>
        <taxon>Streptosporangiales</taxon>
        <taxon>Streptosporangiaceae</taxon>
        <taxon>Spongiactinospora</taxon>
    </lineage>
</organism>
<dbReference type="InterPro" id="IPR038109">
    <property type="entry name" value="DNA_bind_recomb_sf"/>
</dbReference>
<protein>
    <submittedName>
        <fullName evidence="5">Recombinase family protein</fullName>
    </submittedName>
</protein>
<dbReference type="PANTHER" id="PTHR30461:SF2">
    <property type="entry name" value="SERINE RECOMBINASE PINE-RELATED"/>
    <property type="match status" value="1"/>
</dbReference>